<dbReference type="Proteomes" id="UP000811899">
    <property type="component" value="Unassembled WGS sequence"/>
</dbReference>
<sequence length="322" mass="36469">MSDSVLKRLLDHLPGIYREDPWLEQFLRPFSEVFAGFEQLLAEIDRFCIPLNKIDPSYRTDPEFLPWLAGWLALELDEEWDEQKQREVLSRAVELYRLRGTVKGLKEYLKIYTGHTPEIRECAWPAGMQIGVASMIGGFEPPAGFASFAAERRGLARSDWYLVTELASGIEYLYRADLVERVDADIDAGRVTLFHKQPGDYEFTQTEHNNATVTRRDGLADTAYDLTGIPYGATETASGVYSGDTVLIEDEGDIPYRFIVDVTVPSSVLEQVRVEKIKGIIDLEKPAHTLYYLRLNSLDIRGVLSPMQIAIRSTIEIETILG</sequence>
<dbReference type="NCBIfam" id="TIGR02242">
    <property type="entry name" value="tail_TIGR02242"/>
    <property type="match status" value="1"/>
</dbReference>
<evidence type="ECO:0008006" key="3">
    <source>
        <dbReference type="Google" id="ProtNLM"/>
    </source>
</evidence>
<dbReference type="RefSeq" id="WP_214172777.1">
    <property type="nucleotide sequence ID" value="NZ_JAHCVJ010000008.1"/>
</dbReference>
<reference evidence="1 2" key="1">
    <citation type="submission" date="2021-05" db="EMBL/GenBank/DDBJ databases">
        <title>The draft genome of Geobacter pelophilus DSM 12255.</title>
        <authorList>
            <person name="Xu Z."/>
            <person name="Masuda Y."/>
            <person name="Itoh H."/>
            <person name="Senoo K."/>
        </authorList>
    </citation>
    <scope>NUCLEOTIDE SEQUENCE [LARGE SCALE GENOMIC DNA]</scope>
    <source>
        <strain evidence="1 2">DSM 12255</strain>
    </source>
</reference>
<evidence type="ECO:0000313" key="2">
    <source>
        <dbReference type="Proteomes" id="UP000811899"/>
    </source>
</evidence>
<gene>
    <name evidence="1" type="ORF">KI809_16970</name>
</gene>
<dbReference type="InterPro" id="IPR011748">
    <property type="entry name" value="Unchr_phage_tail-like"/>
</dbReference>
<dbReference type="EMBL" id="JAHCVJ010000008">
    <property type="protein sequence ID" value="MBT0666006.1"/>
    <property type="molecule type" value="Genomic_DNA"/>
</dbReference>
<evidence type="ECO:0000313" key="1">
    <source>
        <dbReference type="EMBL" id="MBT0666006.1"/>
    </source>
</evidence>
<comment type="caution">
    <text evidence="1">The sequence shown here is derived from an EMBL/GenBank/DDBJ whole genome shotgun (WGS) entry which is preliminary data.</text>
</comment>
<name>A0AAW4LC74_9BACT</name>
<organism evidence="1 2">
    <name type="scientific">Geoanaerobacter pelophilus</name>
    <dbReference type="NCBI Taxonomy" id="60036"/>
    <lineage>
        <taxon>Bacteria</taxon>
        <taxon>Pseudomonadati</taxon>
        <taxon>Thermodesulfobacteriota</taxon>
        <taxon>Desulfuromonadia</taxon>
        <taxon>Geobacterales</taxon>
        <taxon>Geobacteraceae</taxon>
        <taxon>Geoanaerobacter</taxon>
    </lineage>
</organism>
<protein>
    <recommendedName>
        <fullName evidence="3">Phage tail protein, P2 protein I family</fullName>
    </recommendedName>
</protein>
<dbReference type="Pfam" id="PF09684">
    <property type="entry name" value="Tail_P2_I"/>
    <property type="match status" value="1"/>
</dbReference>
<accession>A0AAW4LC74</accession>
<proteinExistence type="predicted"/>
<dbReference type="InterPro" id="IPR006521">
    <property type="entry name" value="Tail_protein_I"/>
</dbReference>
<dbReference type="AlphaFoldDB" id="A0AAW4LC74"/>
<keyword evidence="2" id="KW-1185">Reference proteome</keyword>